<evidence type="ECO:0000313" key="1">
    <source>
        <dbReference type="EMBL" id="KAG5459845.1"/>
    </source>
</evidence>
<dbReference type="OrthoDB" id="60621at2759"/>
<sequence length="93" mass="10333">MSKAVKGELKLRDAAIKREQQKKAQLDSIAIRDAGNRHKITQHQLELTGAAHEVTHSNLSLLDTVQKFEMQKIDDIKVGFPPVPFSHPLKGPG</sequence>
<dbReference type="Pfam" id="PF06730">
    <property type="entry name" value="FAM92"/>
    <property type="match status" value="1"/>
</dbReference>
<reference evidence="1 2" key="1">
    <citation type="journal article" name="Sci. Rep.">
        <title>Genome-scale phylogenetic analyses confirm Olpidium as the closest living zoosporic fungus to the non-flagellated, terrestrial fungi.</title>
        <authorList>
            <person name="Chang Y."/>
            <person name="Rochon D."/>
            <person name="Sekimoto S."/>
            <person name="Wang Y."/>
            <person name="Chovatia M."/>
            <person name="Sandor L."/>
            <person name="Salamov A."/>
            <person name="Grigoriev I.V."/>
            <person name="Stajich J.E."/>
            <person name="Spatafora J.W."/>
        </authorList>
    </citation>
    <scope>NUCLEOTIDE SEQUENCE [LARGE SCALE GENOMIC DNA]</scope>
    <source>
        <strain evidence="1">S191</strain>
    </source>
</reference>
<gene>
    <name evidence="1" type="ORF">BJ554DRAFT_8184</name>
</gene>
<dbReference type="Proteomes" id="UP000673691">
    <property type="component" value="Unassembled WGS sequence"/>
</dbReference>
<dbReference type="AlphaFoldDB" id="A0A8H8DIS8"/>
<name>A0A8H8DIS8_9FUNG</name>
<accession>A0A8H8DIS8</accession>
<dbReference type="InterPro" id="IPR009602">
    <property type="entry name" value="CBAR/FAM92"/>
</dbReference>
<evidence type="ECO:0000313" key="2">
    <source>
        <dbReference type="Proteomes" id="UP000673691"/>
    </source>
</evidence>
<dbReference type="EMBL" id="JAEFCI010006201">
    <property type="protein sequence ID" value="KAG5459845.1"/>
    <property type="molecule type" value="Genomic_DNA"/>
</dbReference>
<protein>
    <submittedName>
        <fullName evidence="1">Uncharacterized protein</fullName>
    </submittedName>
</protein>
<keyword evidence="2" id="KW-1185">Reference proteome</keyword>
<organism evidence="1 2">
    <name type="scientific">Olpidium bornovanus</name>
    <dbReference type="NCBI Taxonomy" id="278681"/>
    <lineage>
        <taxon>Eukaryota</taxon>
        <taxon>Fungi</taxon>
        <taxon>Fungi incertae sedis</taxon>
        <taxon>Olpidiomycota</taxon>
        <taxon>Olpidiomycotina</taxon>
        <taxon>Olpidiomycetes</taxon>
        <taxon>Olpidiales</taxon>
        <taxon>Olpidiaceae</taxon>
        <taxon>Olpidium</taxon>
    </lineage>
</organism>
<comment type="caution">
    <text evidence="1">The sequence shown here is derived from an EMBL/GenBank/DDBJ whole genome shotgun (WGS) entry which is preliminary data.</text>
</comment>
<proteinExistence type="predicted"/>